<dbReference type="OrthoDB" id="4833087at2"/>
<keyword evidence="3" id="KW-1003">Cell membrane</keyword>
<proteinExistence type="inferred from homology"/>
<evidence type="ECO:0000256" key="6">
    <source>
        <dbReference type="ARBA" id="ARBA00023136"/>
    </source>
</evidence>
<evidence type="ECO:0000313" key="10">
    <source>
        <dbReference type="EMBL" id="SEL16840.1"/>
    </source>
</evidence>
<evidence type="ECO:0000256" key="1">
    <source>
        <dbReference type="ARBA" id="ARBA00004651"/>
    </source>
</evidence>
<feature type="transmembrane region" description="Helical" evidence="8">
    <location>
        <begin position="183"/>
        <end position="203"/>
    </location>
</feature>
<dbReference type="Pfam" id="PF00892">
    <property type="entry name" value="EamA"/>
    <property type="match status" value="2"/>
</dbReference>
<feature type="domain" description="EamA" evidence="9">
    <location>
        <begin position="153"/>
        <end position="288"/>
    </location>
</feature>
<dbReference type="InterPro" id="IPR037185">
    <property type="entry name" value="EmrE-like"/>
</dbReference>
<dbReference type="SUPFAM" id="SSF103481">
    <property type="entry name" value="Multidrug resistance efflux transporter EmrE"/>
    <property type="match status" value="2"/>
</dbReference>
<dbReference type="InterPro" id="IPR000620">
    <property type="entry name" value="EamA_dom"/>
</dbReference>
<evidence type="ECO:0000313" key="11">
    <source>
        <dbReference type="Proteomes" id="UP000183015"/>
    </source>
</evidence>
<feature type="transmembrane region" description="Helical" evidence="8">
    <location>
        <begin position="41"/>
        <end position="59"/>
    </location>
</feature>
<dbReference type="RefSeq" id="WP_143094334.1">
    <property type="nucleotide sequence ID" value="NZ_BBPN01000012.1"/>
</dbReference>
<name>A0A1H7N004_STRJI</name>
<reference evidence="11" key="1">
    <citation type="submission" date="2016-10" db="EMBL/GenBank/DDBJ databases">
        <authorList>
            <person name="Varghese N."/>
        </authorList>
    </citation>
    <scope>NUCLEOTIDE SEQUENCE [LARGE SCALE GENOMIC DNA]</scope>
    <source>
        <strain evidence="11">DSM 45096 / BCRC 16803 / CGMCC 4.1857 / CIP 109030 / JCM 12277 / KCTC 19219 / NBRC 100920 / 33214</strain>
    </source>
</reference>
<keyword evidence="11" id="KW-1185">Reference proteome</keyword>
<protein>
    <submittedName>
        <fullName evidence="10">Permease of the drug/metabolite transporter (DMT) superfamily</fullName>
    </submittedName>
</protein>
<dbReference type="Proteomes" id="UP000183015">
    <property type="component" value="Unassembled WGS sequence"/>
</dbReference>
<feature type="transmembrane region" description="Helical" evidence="8">
    <location>
        <begin position="152"/>
        <end position="171"/>
    </location>
</feature>
<feature type="transmembrane region" description="Helical" evidence="8">
    <location>
        <begin position="273"/>
        <end position="291"/>
    </location>
</feature>
<feature type="transmembrane region" description="Helical" evidence="8">
    <location>
        <begin position="249"/>
        <end position="267"/>
    </location>
</feature>
<feature type="transmembrane region" description="Helical" evidence="8">
    <location>
        <begin position="71"/>
        <end position="90"/>
    </location>
</feature>
<feature type="region of interest" description="Disordered" evidence="7">
    <location>
        <begin position="302"/>
        <end position="327"/>
    </location>
</feature>
<dbReference type="EMBL" id="FOAZ01000006">
    <property type="protein sequence ID" value="SEL16840.1"/>
    <property type="molecule type" value="Genomic_DNA"/>
</dbReference>
<evidence type="ECO:0000256" key="3">
    <source>
        <dbReference type="ARBA" id="ARBA00022475"/>
    </source>
</evidence>
<accession>A0A1H7N004</accession>
<comment type="similarity">
    <text evidence="2">Belongs to the EamA transporter family.</text>
</comment>
<evidence type="ECO:0000256" key="7">
    <source>
        <dbReference type="SAM" id="MobiDB-lite"/>
    </source>
</evidence>
<feature type="transmembrane region" description="Helical" evidence="8">
    <location>
        <begin position="126"/>
        <end position="146"/>
    </location>
</feature>
<keyword evidence="6 8" id="KW-0472">Membrane</keyword>
<gene>
    <name evidence="10" type="ORF">SAMN05414137_106152</name>
</gene>
<dbReference type="InterPro" id="IPR051258">
    <property type="entry name" value="Diverse_Substrate_Transporter"/>
</dbReference>
<evidence type="ECO:0000256" key="8">
    <source>
        <dbReference type="SAM" id="Phobius"/>
    </source>
</evidence>
<keyword evidence="4 8" id="KW-0812">Transmembrane</keyword>
<evidence type="ECO:0000259" key="9">
    <source>
        <dbReference type="Pfam" id="PF00892"/>
    </source>
</evidence>
<dbReference type="STRING" id="235985.SAMN05414137_106152"/>
<dbReference type="PANTHER" id="PTHR42920:SF5">
    <property type="entry name" value="EAMA DOMAIN-CONTAINING PROTEIN"/>
    <property type="match status" value="1"/>
</dbReference>
<feature type="transmembrane region" description="Helical" evidence="8">
    <location>
        <begin position="223"/>
        <end position="242"/>
    </location>
</feature>
<dbReference type="AlphaFoldDB" id="A0A1H7N004"/>
<organism evidence="10 11">
    <name type="scientific">Streptacidiphilus jiangxiensis</name>
    <dbReference type="NCBI Taxonomy" id="235985"/>
    <lineage>
        <taxon>Bacteria</taxon>
        <taxon>Bacillati</taxon>
        <taxon>Actinomycetota</taxon>
        <taxon>Actinomycetes</taxon>
        <taxon>Kitasatosporales</taxon>
        <taxon>Streptomycetaceae</taxon>
        <taxon>Streptacidiphilus</taxon>
    </lineage>
</organism>
<evidence type="ECO:0000256" key="2">
    <source>
        <dbReference type="ARBA" id="ARBA00007362"/>
    </source>
</evidence>
<dbReference type="GO" id="GO:0005886">
    <property type="term" value="C:plasma membrane"/>
    <property type="evidence" value="ECO:0007669"/>
    <property type="project" value="UniProtKB-SubCell"/>
</dbReference>
<keyword evidence="5 8" id="KW-1133">Transmembrane helix</keyword>
<evidence type="ECO:0000256" key="5">
    <source>
        <dbReference type="ARBA" id="ARBA00022989"/>
    </source>
</evidence>
<feature type="transmembrane region" description="Helical" evidence="8">
    <location>
        <begin position="12"/>
        <end position="29"/>
    </location>
</feature>
<dbReference type="eggNOG" id="COG0697">
    <property type="taxonomic scope" value="Bacteria"/>
</dbReference>
<feature type="domain" description="EamA" evidence="9">
    <location>
        <begin position="16"/>
        <end position="141"/>
    </location>
</feature>
<sequence>MPSSRTTVPTGLVDGLLLVVAAVWGSTYLAAKDLVTDRTVVAILGLRFLLTAVALAPVCAHRLRRASRAEIGTGLLLGAILATVMTLETYGVAGTSATNAGLIISLTIVMTPLLENLVARSWLPPAFFVAAVLAVVGVALLASGSSLRAPSVGDLLVLAAAAVRAVHVTVMHRRSAGRQFDSLNLTWLQLSVGAVVFCAVSPLAGDSAVAVAGRLHAGQWADLLYLALVCTVFAFFVQMWAVRSTSPSRVSLLLGTEPIWALAVGVLLGGDRIGWTGVLGAVLVLAGTNWGRRVERAHRERAGGASSLAATGDALPRGADAEAQQPA</sequence>
<evidence type="ECO:0000256" key="4">
    <source>
        <dbReference type="ARBA" id="ARBA00022692"/>
    </source>
</evidence>
<comment type="subcellular location">
    <subcellularLocation>
        <location evidence="1">Cell membrane</location>
        <topology evidence="1">Multi-pass membrane protein</topology>
    </subcellularLocation>
</comment>
<feature type="transmembrane region" description="Helical" evidence="8">
    <location>
        <begin position="96"/>
        <end position="114"/>
    </location>
</feature>
<dbReference type="PANTHER" id="PTHR42920">
    <property type="entry name" value="OS03G0707200 PROTEIN-RELATED"/>
    <property type="match status" value="1"/>
</dbReference>